<proteinExistence type="inferred from homology"/>
<keyword evidence="14" id="KW-1185">Reference proteome</keyword>
<dbReference type="InterPro" id="IPR037066">
    <property type="entry name" value="Plug_dom_sf"/>
</dbReference>
<keyword evidence="10" id="KW-0732">Signal</keyword>
<evidence type="ECO:0000256" key="5">
    <source>
        <dbReference type="ARBA" id="ARBA00023077"/>
    </source>
</evidence>
<keyword evidence="5 9" id="KW-0798">TonB box</keyword>
<gene>
    <name evidence="13" type="ORF">ACFOEE_15705</name>
</gene>
<evidence type="ECO:0000259" key="11">
    <source>
        <dbReference type="Pfam" id="PF00593"/>
    </source>
</evidence>
<keyword evidence="3 8" id="KW-1134">Transmembrane beta strand</keyword>
<dbReference type="PANTHER" id="PTHR30069:SF42">
    <property type="entry name" value="FERRIC AEROBACTIN RECEPTOR"/>
    <property type="match status" value="1"/>
</dbReference>
<evidence type="ECO:0000256" key="10">
    <source>
        <dbReference type="SAM" id="SignalP"/>
    </source>
</evidence>
<dbReference type="PANTHER" id="PTHR30069">
    <property type="entry name" value="TONB-DEPENDENT OUTER MEMBRANE RECEPTOR"/>
    <property type="match status" value="1"/>
</dbReference>
<keyword evidence="7 8" id="KW-0998">Cell outer membrane</keyword>
<evidence type="ECO:0000256" key="9">
    <source>
        <dbReference type="RuleBase" id="RU003357"/>
    </source>
</evidence>
<dbReference type="Pfam" id="PF07715">
    <property type="entry name" value="Plug"/>
    <property type="match status" value="1"/>
</dbReference>
<dbReference type="RefSeq" id="WP_377126340.1">
    <property type="nucleotide sequence ID" value="NZ_JBHRSD010000029.1"/>
</dbReference>
<evidence type="ECO:0000313" key="13">
    <source>
        <dbReference type="EMBL" id="MFC3033963.1"/>
    </source>
</evidence>
<evidence type="ECO:0000256" key="8">
    <source>
        <dbReference type="PROSITE-ProRule" id="PRU01360"/>
    </source>
</evidence>
<evidence type="ECO:0000256" key="7">
    <source>
        <dbReference type="ARBA" id="ARBA00023237"/>
    </source>
</evidence>
<dbReference type="InterPro" id="IPR039426">
    <property type="entry name" value="TonB-dep_rcpt-like"/>
</dbReference>
<dbReference type="SUPFAM" id="SSF56935">
    <property type="entry name" value="Porins"/>
    <property type="match status" value="1"/>
</dbReference>
<dbReference type="Gene3D" id="2.170.130.10">
    <property type="entry name" value="TonB-dependent receptor, plug domain"/>
    <property type="match status" value="1"/>
</dbReference>
<dbReference type="Pfam" id="PF00593">
    <property type="entry name" value="TonB_dep_Rec_b-barrel"/>
    <property type="match status" value="1"/>
</dbReference>
<feature type="domain" description="TonB-dependent receptor plug" evidence="12">
    <location>
        <begin position="47"/>
        <end position="150"/>
    </location>
</feature>
<dbReference type="CDD" id="cd01347">
    <property type="entry name" value="ligand_gated_channel"/>
    <property type="match status" value="1"/>
</dbReference>
<sequence>MRLGTTSVSLLALMVHTTLYADNTHSQSDIPPERIVVTGSRVAESMDEVPASITIITQQDIQAQMLVNPEMQSILANLVPGLAADTGSSSNSGQTLRGRNPLVMIDGVPQSTPLRNGALDVRTIDPSAIERIEVIKGATSIYGNGAAGGIINFITKKASAGSALSGEASLSSRFSAVKTAESAGVRAAGLVQGQINQFNYLVSASYEENGVQRDAEGDILGLQYGLSDAVTENVFVKVGYDFDQDKSLTVSFNQYSSQQKTDLGDVVNDINSGEKTYAIHVPVELQKQGKPQGPDGNTNFSLKYVDYALFDNTQLNIDVYQQTIENVFFYSPRLANPDLGLDGGQSIIRSEKSGLRTTFNSRFEFDGFSTTLIYGIDALEDTSSQPLVDGRMWVPEMAMKSLAGFVQSKWLFGEDLVLKAGVRQENIDLEVDDYETLKLCSSPTQCSTAVKVKGDTLDYRATTYNLGLKYNWHAYFSPFISISQGADISDLGLLLRAATVTDIADIQTEAAIIDNYELGFSSQFSTTRFELALFRSTSELGTSNKFNAQTGIYEPVRAPQEIWGGEALLSHKFTPALSMTASYSYVEGKQTDTDTYLGARQISAPKATLALKWQATDALTLNLDSIYVGDRKRFAPNSAGKYVADQAPVDSYFVTNLSGSYQFAANWQGYFAVHNLFNLDYYPAKSQSYAYGSYNVKGVGSTVNLGVKTRF</sequence>
<comment type="subcellular location">
    <subcellularLocation>
        <location evidence="1 8">Cell outer membrane</location>
        <topology evidence="1 8">Multi-pass membrane protein</topology>
    </subcellularLocation>
</comment>
<organism evidence="13 14">
    <name type="scientific">Pseudoalteromonas fenneropenaei</name>
    <dbReference type="NCBI Taxonomy" id="1737459"/>
    <lineage>
        <taxon>Bacteria</taxon>
        <taxon>Pseudomonadati</taxon>
        <taxon>Pseudomonadota</taxon>
        <taxon>Gammaproteobacteria</taxon>
        <taxon>Alteromonadales</taxon>
        <taxon>Pseudoalteromonadaceae</taxon>
        <taxon>Pseudoalteromonas</taxon>
    </lineage>
</organism>
<keyword evidence="6 8" id="KW-0472">Membrane</keyword>
<feature type="domain" description="TonB-dependent receptor-like beta-barrel" evidence="11">
    <location>
        <begin position="242"/>
        <end position="676"/>
    </location>
</feature>
<dbReference type="Gene3D" id="2.40.170.20">
    <property type="entry name" value="TonB-dependent receptor, beta-barrel domain"/>
    <property type="match status" value="1"/>
</dbReference>
<dbReference type="InterPro" id="IPR000531">
    <property type="entry name" value="Beta-barrel_TonB"/>
</dbReference>
<evidence type="ECO:0000256" key="3">
    <source>
        <dbReference type="ARBA" id="ARBA00022452"/>
    </source>
</evidence>
<keyword evidence="13" id="KW-0675">Receptor</keyword>
<evidence type="ECO:0000256" key="4">
    <source>
        <dbReference type="ARBA" id="ARBA00022692"/>
    </source>
</evidence>
<dbReference type="InterPro" id="IPR036942">
    <property type="entry name" value="Beta-barrel_TonB_sf"/>
</dbReference>
<comment type="similarity">
    <text evidence="8 9">Belongs to the TonB-dependent receptor family.</text>
</comment>
<reference evidence="14" key="1">
    <citation type="journal article" date="2019" name="Int. J. Syst. Evol. Microbiol.">
        <title>The Global Catalogue of Microorganisms (GCM) 10K type strain sequencing project: providing services to taxonomists for standard genome sequencing and annotation.</title>
        <authorList>
            <consortium name="The Broad Institute Genomics Platform"/>
            <consortium name="The Broad Institute Genome Sequencing Center for Infectious Disease"/>
            <person name="Wu L."/>
            <person name="Ma J."/>
        </authorList>
    </citation>
    <scope>NUCLEOTIDE SEQUENCE [LARGE SCALE GENOMIC DNA]</scope>
    <source>
        <strain evidence="14">KCTC 42730</strain>
    </source>
</reference>
<dbReference type="Proteomes" id="UP001595453">
    <property type="component" value="Unassembled WGS sequence"/>
</dbReference>
<name>A0ABV7CN51_9GAMM</name>
<keyword evidence="4 8" id="KW-0812">Transmembrane</keyword>
<feature type="signal peptide" evidence="10">
    <location>
        <begin position="1"/>
        <end position="21"/>
    </location>
</feature>
<feature type="chain" id="PRO_5045730354" evidence="10">
    <location>
        <begin position="22"/>
        <end position="711"/>
    </location>
</feature>
<evidence type="ECO:0000256" key="6">
    <source>
        <dbReference type="ARBA" id="ARBA00023136"/>
    </source>
</evidence>
<dbReference type="PROSITE" id="PS52016">
    <property type="entry name" value="TONB_DEPENDENT_REC_3"/>
    <property type="match status" value="1"/>
</dbReference>
<evidence type="ECO:0000256" key="2">
    <source>
        <dbReference type="ARBA" id="ARBA00022448"/>
    </source>
</evidence>
<evidence type="ECO:0000313" key="14">
    <source>
        <dbReference type="Proteomes" id="UP001595453"/>
    </source>
</evidence>
<protein>
    <submittedName>
        <fullName evidence="13">TonB-dependent receptor</fullName>
    </submittedName>
</protein>
<evidence type="ECO:0000256" key="1">
    <source>
        <dbReference type="ARBA" id="ARBA00004571"/>
    </source>
</evidence>
<evidence type="ECO:0000259" key="12">
    <source>
        <dbReference type="Pfam" id="PF07715"/>
    </source>
</evidence>
<dbReference type="InterPro" id="IPR012910">
    <property type="entry name" value="Plug_dom"/>
</dbReference>
<comment type="caution">
    <text evidence="13">The sequence shown here is derived from an EMBL/GenBank/DDBJ whole genome shotgun (WGS) entry which is preliminary data.</text>
</comment>
<keyword evidence="2 8" id="KW-0813">Transport</keyword>
<dbReference type="EMBL" id="JBHRSD010000029">
    <property type="protein sequence ID" value="MFC3033963.1"/>
    <property type="molecule type" value="Genomic_DNA"/>
</dbReference>
<accession>A0ABV7CN51</accession>